<name>F3G8Z9_PSESJ</name>
<feature type="domain" description="NAD-dependent epimerase/dehydratase" evidence="1">
    <location>
        <begin position="3"/>
        <end position="233"/>
    </location>
</feature>
<dbReference type="EMBL" id="AEAI01000725">
    <property type="protein sequence ID" value="EGH43549.1"/>
    <property type="molecule type" value="Genomic_DNA"/>
</dbReference>
<dbReference type="Gene3D" id="3.40.50.720">
    <property type="entry name" value="NAD(P)-binding Rossmann-like Domain"/>
    <property type="match status" value="1"/>
</dbReference>
<protein>
    <submittedName>
        <fullName evidence="2">NAD-dependent epimerase/dehydratase</fullName>
    </submittedName>
</protein>
<evidence type="ECO:0000259" key="1">
    <source>
        <dbReference type="Pfam" id="PF01370"/>
    </source>
</evidence>
<comment type="caution">
    <text evidence="2">The sequence shown here is derived from an EMBL/GenBank/DDBJ whole genome shotgun (WGS) entry which is preliminary data.</text>
</comment>
<dbReference type="AlphaFoldDB" id="F3G8Z9"/>
<accession>F3G8Z9</accession>
<evidence type="ECO:0000313" key="2">
    <source>
        <dbReference type="EMBL" id="EGH43549.1"/>
    </source>
</evidence>
<dbReference type="InterPro" id="IPR050177">
    <property type="entry name" value="Lipid_A_modif_metabolic_enz"/>
</dbReference>
<organism evidence="2 3">
    <name type="scientific">Pseudomonas syringae pv. pisi str. 1704B</name>
    <dbReference type="NCBI Taxonomy" id="629263"/>
    <lineage>
        <taxon>Bacteria</taxon>
        <taxon>Pseudomonadati</taxon>
        <taxon>Pseudomonadota</taxon>
        <taxon>Gammaproteobacteria</taxon>
        <taxon>Pseudomonadales</taxon>
        <taxon>Pseudomonadaceae</taxon>
        <taxon>Pseudomonas</taxon>
        <taxon>Pseudomonas syringae</taxon>
    </lineage>
</organism>
<dbReference type="PATRIC" id="fig|629263.4.peg.2385"/>
<evidence type="ECO:0000313" key="3">
    <source>
        <dbReference type="Proteomes" id="UP000004986"/>
    </source>
</evidence>
<dbReference type="InterPro" id="IPR036291">
    <property type="entry name" value="NAD(P)-bd_dom_sf"/>
</dbReference>
<proteinExistence type="predicted"/>
<dbReference type="SUPFAM" id="SSF51735">
    <property type="entry name" value="NAD(P)-binding Rossmann-fold domains"/>
    <property type="match status" value="1"/>
</dbReference>
<dbReference type="Proteomes" id="UP000004986">
    <property type="component" value="Unassembled WGS sequence"/>
</dbReference>
<dbReference type="PANTHER" id="PTHR43245:SF46">
    <property type="entry name" value="NUCLEOSIDE-DIPHOSPHATE-SUGAR EPIMERASE"/>
    <property type="match status" value="1"/>
</dbReference>
<dbReference type="PANTHER" id="PTHR43245">
    <property type="entry name" value="BIFUNCTIONAL POLYMYXIN RESISTANCE PROTEIN ARNA"/>
    <property type="match status" value="1"/>
</dbReference>
<reference evidence="2 3" key="1">
    <citation type="journal article" date="2011" name="PLoS Pathog.">
        <title>Dynamic evolution of pathogenicity revealed by sequencing and comparative genomics of 19 Pseudomonas syringae isolates.</title>
        <authorList>
            <person name="Baltrus D.A."/>
            <person name="Nishimura M.T."/>
            <person name="Romanchuk A."/>
            <person name="Chang J.H."/>
            <person name="Mukhtar M.S."/>
            <person name="Cherkis K."/>
            <person name="Roach J."/>
            <person name="Grant S.R."/>
            <person name="Jones C.D."/>
            <person name="Dangl J.L."/>
        </authorList>
    </citation>
    <scope>NUCLEOTIDE SEQUENCE [LARGE SCALE GENOMIC DNA]</scope>
    <source>
        <strain evidence="2 3">1704B</strain>
    </source>
</reference>
<gene>
    <name evidence="2" type="ORF">PSYPI_14623</name>
</gene>
<dbReference type="BioCyc" id="PSYR629263:G11X0-2669-MONOMER"/>
<dbReference type="Pfam" id="PF01370">
    <property type="entry name" value="Epimerase"/>
    <property type="match status" value="1"/>
</dbReference>
<sequence>MKVLLTGATSGLGRNAAEWLLNAGHRVHATGRDSAVGNLLREQGAAFTALDLTRATAQQCEQLMLGNDVVWHCAAKSSPWGSEAEFHEANVVVTEKLAEAAGRCGVSRFVHISTPAIYFDFQDHECIDEQYRARRFANHYASSKYQAEQSIQTLVPLYPQTTFIILRPRGLFGPYDRVILPRILGQIERDRGVLRLPGGGQAVLDLTFVLNVVHAMDLASHNNSFSSGAAYNVTNHQPMRLVDTLQLLLHEQLGIRYRVQRVPYRLLHSLATALELLACITRKEPVLTRYSVAGGWNFDMTLSQTRAIEELGYRPRYSMEEGVQLTGEWLKSHAVKPYG</sequence>
<dbReference type="HOGENOM" id="CLU_007383_6_1_6"/>
<dbReference type="InterPro" id="IPR001509">
    <property type="entry name" value="Epimerase_deHydtase"/>
</dbReference>
<keyword evidence="3" id="KW-1185">Reference proteome</keyword>